<dbReference type="STRING" id="517417.Cpar_0051"/>
<keyword evidence="3" id="KW-1185">Reference proteome</keyword>
<evidence type="ECO:0000313" key="3">
    <source>
        <dbReference type="Proteomes" id="UP000008811"/>
    </source>
</evidence>
<dbReference type="HOGENOM" id="CLU_151167_0_0_10"/>
<dbReference type="Proteomes" id="UP000008811">
    <property type="component" value="Chromosome"/>
</dbReference>
<dbReference type="KEGG" id="cpc:Cpar_0051"/>
<keyword evidence="1" id="KW-1133">Transmembrane helix</keyword>
<accession>B3QRA9</accession>
<evidence type="ECO:0000313" key="2">
    <source>
        <dbReference type="EMBL" id="ACF10479.1"/>
    </source>
</evidence>
<keyword evidence="1" id="KW-0812">Transmembrane</keyword>
<gene>
    <name evidence="2" type="ordered locus">Cpar_0051</name>
</gene>
<name>B3QRA9_CHLP8</name>
<dbReference type="RefSeq" id="WP_012501314.1">
    <property type="nucleotide sequence ID" value="NC_011027.1"/>
</dbReference>
<feature type="transmembrane region" description="Helical" evidence="1">
    <location>
        <begin position="102"/>
        <end position="126"/>
    </location>
</feature>
<sequence>MNNATEAPANNLQPGGAKKEGSYADRVHVLYAKTLDLVSHAVIVTMSIGYVLYLTELLPLGIPIETLAANWNLSAADMQARLHQPSGWSFLTNPGGLLQGDIVSYMSVILLALATLFCLAVAVTVYFREKKPLFFTIALGQFLVLVVAASGIVAAGR</sequence>
<protein>
    <recommendedName>
        <fullName evidence="4">DUF1634 domain-containing protein</fullName>
    </recommendedName>
</protein>
<dbReference type="EMBL" id="CP001099">
    <property type="protein sequence ID" value="ACF10479.1"/>
    <property type="molecule type" value="Genomic_DNA"/>
</dbReference>
<dbReference type="AlphaFoldDB" id="B3QRA9"/>
<evidence type="ECO:0000256" key="1">
    <source>
        <dbReference type="SAM" id="Phobius"/>
    </source>
</evidence>
<proteinExistence type="predicted"/>
<dbReference type="eggNOG" id="ENOG5032U1K">
    <property type="taxonomic scope" value="Bacteria"/>
</dbReference>
<feature type="transmembrane region" description="Helical" evidence="1">
    <location>
        <begin position="35"/>
        <end position="53"/>
    </location>
</feature>
<keyword evidence="1" id="KW-0472">Membrane</keyword>
<organism evidence="2 3">
    <name type="scientific">Chlorobaculum parvum (strain DSM 263 / NCIMB 8327)</name>
    <name type="common">Chlorobium vibrioforme subsp. thiosulfatophilum</name>
    <dbReference type="NCBI Taxonomy" id="517417"/>
    <lineage>
        <taxon>Bacteria</taxon>
        <taxon>Pseudomonadati</taxon>
        <taxon>Chlorobiota</taxon>
        <taxon>Chlorobiia</taxon>
        <taxon>Chlorobiales</taxon>
        <taxon>Chlorobiaceae</taxon>
        <taxon>Chlorobaculum</taxon>
    </lineage>
</organism>
<evidence type="ECO:0008006" key="4">
    <source>
        <dbReference type="Google" id="ProtNLM"/>
    </source>
</evidence>
<feature type="transmembrane region" description="Helical" evidence="1">
    <location>
        <begin position="133"/>
        <end position="155"/>
    </location>
</feature>
<reference evidence="2" key="1">
    <citation type="submission" date="2008-06" db="EMBL/GenBank/DDBJ databases">
        <title>Complete sequence of Chlorobaculum parvum NCIB 8327.</title>
        <authorList>
            <consortium name="US DOE Joint Genome Institute"/>
            <person name="Lucas S."/>
            <person name="Copeland A."/>
            <person name="Lapidus A."/>
            <person name="Glavina del Rio T."/>
            <person name="Dalin E."/>
            <person name="Tice H."/>
            <person name="Bruce D."/>
            <person name="Goodwin L."/>
            <person name="Pitluck S."/>
            <person name="Schmutz J."/>
            <person name="Larimer F."/>
            <person name="Land M."/>
            <person name="Hauser L."/>
            <person name="Kyrpides N."/>
            <person name="Mikhailova N."/>
            <person name="Zhao F."/>
            <person name="Li T."/>
            <person name="Liu Z."/>
            <person name="Overmann J."/>
            <person name="Bryant D.A."/>
            <person name="Richardson P."/>
        </authorList>
    </citation>
    <scope>NUCLEOTIDE SEQUENCE [LARGE SCALE GENOMIC DNA]</scope>
    <source>
        <strain evidence="2">NCIB 8327</strain>
    </source>
</reference>